<evidence type="ECO:0000259" key="3">
    <source>
        <dbReference type="Pfam" id="PF24883"/>
    </source>
</evidence>
<evidence type="ECO:0000313" key="5">
    <source>
        <dbReference type="EMBL" id="KAK2600565.1"/>
    </source>
</evidence>
<dbReference type="PANTHER" id="PTHR10039">
    <property type="entry name" value="AMELOGENIN"/>
    <property type="match status" value="1"/>
</dbReference>
<keyword evidence="1" id="KW-0677">Repeat</keyword>
<organism evidence="5 6">
    <name type="scientific">Phomopsis amygdali</name>
    <name type="common">Fusicoccum amygdali</name>
    <dbReference type="NCBI Taxonomy" id="1214568"/>
    <lineage>
        <taxon>Eukaryota</taxon>
        <taxon>Fungi</taxon>
        <taxon>Dikarya</taxon>
        <taxon>Ascomycota</taxon>
        <taxon>Pezizomycotina</taxon>
        <taxon>Sordariomycetes</taxon>
        <taxon>Sordariomycetidae</taxon>
        <taxon>Diaporthales</taxon>
        <taxon>Diaporthaceae</taxon>
        <taxon>Diaporthe</taxon>
    </lineage>
</organism>
<dbReference type="Gene3D" id="3.40.50.300">
    <property type="entry name" value="P-loop containing nucleotide triphosphate hydrolases"/>
    <property type="match status" value="1"/>
</dbReference>
<dbReference type="Pfam" id="PF24883">
    <property type="entry name" value="NPHP3_N"/>
    <property type="match status" value="1"/>
</dbReference>
<evidence type="ECO:0000313" key="6">
    <source>
        <dbReference type="Proteomes" id="UP001265746"/>
    </source>
</evidence>
<evidence type="ECO:0000259" key="4">
    <source>
        <dbReference type="Pfam" id="PF25053"/>
    </source>
</evidence>
<feature type="domain" description="Nephrocystin 3-like N-terminal" evidence="3">
    <location>
        <begin position="74"/>
        <end position="256"/>
    </location>
</feature>
<dbReference type="InterPro" id="IPR027417">
    <property type="entry name" value="P-loop_NTPase"/>
</dbReference>
<evidence type="ECO:0000256" key="1">
    <source>
        <dbReference type="ARBA" id="ARBA00022737"/>
    </source>
</evidence>
<dbReference type="EMBL" id="JAUJFL010000006">
    <property type="protein sequence ID" value="KAK2600565.1"/>
    <property type="molecule type" value="Genomic_DNA"/>
</dbReference>
<evidence type="ECO:0000256" key="2">
    <source>
        <dbReference type="SAM" id="Phobius"/>
    </source>
</evidence>
<dbReference type="PANTHER" id="PTHR10039:SF5">
    <property type="entry name" value="NACHT DOMAIN-CONTAINING PROTEIN"/>
    <property type="match status" value="1"/>
</dbReference>
<feature type="transmembrane region" description="Helical" evidence="2">
    <location>
        <begin position="803"/>
        <end position="823"/>
    </location>
</feature>
<feature type="transmembrane region" description="Helical" evidence="2">
    <location>
        <begin position="609"/>
        <end position="628"/>
    </location>
</feature>
<comment type="caution">
    <text evidence="5">The sequence shown here is derived from an EMBL/GenBank/DDBJ whole genome shotgun (WGS) entry which is preliminary data.</text>
</comment>
<gene>
    <name evidence="5" type="ORF">N8I77_010088</name>
</gene>
<accession>A0AAD9W0M6</accession>
<reference evidence="5" key="1">
    <citation type="submission" date="2023-06" db="EMBL/GenBank/DDBJ databases">
        <authorList>
            <person name="Noh H."/>
        </authorList>
    </citation>
    <scope>NUCLEOTIDE SEQUENCE</scope>
    <source>
        <strain evidence="5">DUCC20226</strain>
    </source>
</reference>
<dbReference type="Pfam" id="PF25053">
    <property type="entry name" value="DUF7791"/>
    <property type="match status" value="1"/>
</dbReference>
<protein>
    <recommendedName>
        <fullName evidence="7">NACHT domain-containing protein</fullName>
    </recommendedName>
</protein>
<dbReference type="InterPro" id="IPR056884">
    <property type="entry name" value="NPHP3-like_N"/>
</dbReference>
<dbReference type="AlphaFoldDB" id="A0AAD9W0M6"/>
<keyword evidence="2" id="KW-0812">Transmembrane</keyword>
<keyword evidence="2" id="KW-0472">Membrane</keyword>
<sequence>MERLEIVFSFVDTIKQTASTSLWDPENIARIGAILPKIRQDGNKIRREQEVIKSLNYQVRKFRYEAIQDAHIRTFEWVFSSGHAHGKILTWLENDVGIFWVSGKPGSGKSTLMKFIVDDPRTREALASWAGSKSCVTASHFFWISGATAQTSQEGLFRSLLYEILRERPQLVESLYPSLWEQAGGTNPSEQEYDQIWSRRSLRNIISRLKDYRDDDTKFCFFIDGLDEYKGDHLDMVKTLEELVLSESIKVCVSSRPWNVFADAFGNVPTRKISVQDLAHNDLVAYAQDKLGQHHLWEELTHEVQKQIVGTILQKAQGVFLWVYLVVKQLREGLSNGDTVEVLQQRVRDFPPDLEEFFSRMMASIDRLYLPHTARAFQVALHALNPLPTLLYSFLDDEKEDEQYALRLPRQRFDDEALERRIGKIPRLLEARCKGLLEIVISEDPLYGEQCLQPRVEFIHRTARDFLRTRQMADLLEEGAAGFEPYSSILRAYVAGIKAVKAQRQPKTWGNWGERKDVPNIVLDALAYAYRAEKQANVVENAVLGELAATLQEIKRLQGGAMAWLDELVIGVPGVPYRMVLDPGPNPDPFHVLVLRSGLMKYFADLKDLQYTACGASLLLICIIHLHFQHRKYGSDIYGSTMAVLDKATETIHTLPDIHRGNDYPKSLGMLDMLHTTPQPTDQDARFQVIKALIEFGGAVYSSSAPQVWDFLLDSVLYPHQELLTDTQITDLLVLAIETGAQLDPNRIIDMRGAVTPFLYSRITRAWEHRFNLTGTSVLSQDLRRNPDNLRGSDVTRLVDKQWFRLILACFYPYCILSLWMYANTLQPFIGIARGAWRLGQSIVTRAALYLHNFLY</sequence>
<name>A0AAD9W0M6_PHOAM</name>
<dbReference type="InterPro" id="IPR056693">
    <property type="entry name" value="DUF7791"/>
</dbReference>
<keyword evidence="6" id="KW-1185">Reference proteome</keyword>
<dbReference type="SUPFAM" id="SSF52540">
    <property type="entry name" value="P-loop containing nucleoside triphosphate hydrolases"/>
    <property type="match status" value="1"/>
</dbReference>
<evidence type="ECO:0008006" key="7">
    <source>
        <dbReference type="Google" id="ProtNLM"/>
    </source>
</evidence>
<proteinExistence type="predicted"/>
<keyword evidence="2" id="KW-1133">Transmembrane helix</keyword>
<feature type="domain" description="DUF7791" evidence="4">
    <location>
        <begin position="364"/>
        <end position="506"/>
    </location>
</feature>
<dbReference type="Proteomes" id="UP001265746">
    <property type="component" value="Unassembled WGS sequence"/>
</dbReference>